<dbReference type="GO" id="GO:0005829">
    <property type="term" value="C:cytosol"/>
    <property type="evidence" value="ECO:0007669"/>
    <property type="project" value="TreeGrafter"/>
</dbReference>
<dbReference type="PANTHER" id="PTHR21071">
    <property type="entry name" value="UDP-N-ACETYLENOLPYRUVOYLGLUCOSAMINE REDUCTASE"/>
    <property type="match status" value="1"/>
</dbReference>
<evidence type="ECO:0000256" key="19">
    <source>
        <dbReference type="HAMAP-Rule" id="MF_00037"/>
    </source>
</evidence>
<dbReference type="Gene3D" id="3.30.43.10">
    <property type="entry name" value="Uridine Diphospho-n-acetylenolpyruvylglucosamine Reductase, domain 2"/>
    <property type="match status" value="1"/>
</dbReference>
<dbReference type="EMBL" id="MCAQ01000023">
    <property type="protein sequence ID" value="RKF35182.1"/>
    <property type="molecule type" value="Genomic_DNA"/>
</dbReference>
<evidence type="ECO:0000256" key="13">
    <source>
        <dbReference type="ARBA" id="ARBA00022984"/>
    </source>
</evidence>
<dbReference type="PROSITE" id="PS51387">
    <property type="entry name" value="FAD_PCMH"/>
    <property type="match status" value="1"/>
</dbReference>
<evidence type="ECO:0000256" key="8">
    <source>
        <dbReference type="ARBA" id="ARBA00022618"/>
    </source>
</evidence>
<dbReference type="InterPro" id="IPR036635">
    <property type="entry name" value="MurB_C_sf"/>
</dbReference>
<feature type="active site" evidence="19">
    <location>
        <position position="180"/>
    </location>
</feature>
<dbReference type="PANTHER" id="PTHR21071:SF4">
    <property type="entry name" value="UDP-N-ACETYLENOLPYRUVOYLGLUCOSAMINE REDUCTASE"/>
    <property type="match status" value="1"/>
</dbReference>
<evidence type="ECO:0000256" key="1">
    <source>
        <dbReference type="ARBA" id="ARBA00001974"/>
    </source>
</evidence>
<evidence type="ECO:0000259" key="20">
    <source>
        <dbReference type="PROSITE" id="PS51387"/>
    </source>
</evidence>
<evidence type="ECO:0000256" key="2">
    <source>
        <dbReference type="ARBA" id="ARBA00003921"/>
    </source>
</evidence>
<organism evidence="21 22">
    <name type="scientific">Sphingobacterium siyangense</name>
    <dbReference type="NCBI Taxonomy" id="459529"/>
    <lineage>
        <taxon>Bacteria</taxon>
        <taxon>Pseudomonadati</taxon>
        <taxon>Bacteroidota</taxon>
        <taxon>Sphingobacteriia</taxon>
        <taxon>Sphingobacteriales</taxon>
        <taxon>Sphingobacteriaceae</taxon>
        <taxon>Sphingobacterium</taxon>
    </lineage>
</organism>
<reference evidence="21 22" key="1">
    <citation type="submission" date="2016-07" db="EMBL/GenBank/DDBJ databases">
        <title>Genome analysis of Sphingobacterium siyangense T12B17.</title>
        <authorList>
            <person name="Xu D."/>
            <person name="Su Y."/>
            <person name="Zheng S."/>
        </authorList>
    </citation>
    <scope>NUCLEOTIDE SEQUENCE [LARGE SCALE GENOMIC DNA]</scope>
    <source>
        <strain evidence="21 22">T12B17</strain>
    </source>
</reference>
<evidence type="ECO:0000256" key="3">
    <source>
        <dbReference type="ARBA" id="ARBA00004496"/>
    </source>
</evidence>
<evidence type="ECO:0000256" key="12">
    <source>
        <dbReference type="ARBA" id="ARBA00022960"/>
    </source>
</evidence>
<dbReference type="GO" id="GO:0071555">
    <property type="term" value="P:cell wall organization"/>
    <property type="evidence" value="ECO:0007669"/>
    <property type="project" value="UniProtKB-KW"/>
</dbReference>
<evidence type="ECO:0000256" key="9">
    <source>
        <dbReference type="ARBA" id="ARBA00022630"/>
    </source>
</evidence>
<feature type="domain" description="FAD-binding PCMH-type" evidence="20">
    <location>
        <begin position="34"/>
        <end position="204"/>
    </location>
</feature>
<dbReference type="NCBIfam" id="TIGR00179">
    <property type="entry name" value="murB"/>
    <property type="match status" value="1"/>
</dbReference>
<keyword evidence="14 19" id="KW-0560">Oxidoreductase</keyword>
<dbReference type="GO" id="GO:0008360">
    <property type="term" value="P:regulation of cell shape"/>
    <property type="evidence" value="ECO:0007669"/>
    <property type="project" value="UniProtKB-KW"/>
</dbReference>
<feature type="active site" description="Proton donor" evidence="19">
    <location>
        <position position="254"/>
    </location>
</feature>
<dbReference type="SUPFAM" id="SSF56176">
    <property type="entry name" value="FAD-binding/transporter-associated domain-like"/>
    <property type="match status" value="1"/>
</dbReference>
<evidence type="ECO:0000256" key="7">
    <source>
        <dbReference type="ARBA" id="ARBA00022490"/>
    </source>
</evidence>
<dbReference type="EC" id="1.3.1.98" evidence="5 19"/>
<evidence type="ECO:0000313" key="22">
    <source>
        <dbReference type="Proteomes" id="UP000286402"/>
    </source>
</evidence>
<dbReference type="InterPro" id="IPR011601">
    <property type="entry name" value="MurB_C"/>
</dbReference>
<dbReference type="InterPro" id="IPR003170">
    <property type="entry name" value="MurB"/>
</dbReference>
<dbReference type="Pfam" id="PF02873">
    <property type="entry name" value="MurB_C"/>
    <property type="match status" value="1"/>
</dbReference>
<comment type="catalytic activity">
    <reaction evidence="18 19">
        <text>UDP-N-acetyl-alpha-D-muramate + NADP(+) = UDP-N-acetyl-3-O-(1-carboxyvinyl)-alpha-D-glucosamine + NADPH + H(+)</text>
        <dbReference type="Rhea" id="RHEA:12248"/>
        <dbReference type="ChEBI" id="CHEBI:15378"/>
        <dbReference type="ChEBI" id="CHEBI:57783"/>
        <dbReference type="ChEBI" id="CHEBI:58349"/>
        <dbReference type="ChEBI" id="CHEBI:68483"/>
        <dbReference type="ChEBI" id="CHEBI:70757"/>
        <dbReference type="EC" id="1.3.1.98"/>
    </reaction>
</comment>
<dbReference type="InterPro" id="IPR006094">
    <property type="entry name" value="Oxid_FAD_bind_N"/>
</dbReference>
<dbReference type="NCBIfam" id="NF000755">
    <property type="entry name" value="PRK00046.1"/>
    <property type="match status" value="1"/>
</dbReference>
<keyword evidence="12 19" id="KW-0133">Cell shape</keyword>
<keyword evidence="9 19" id="KW-0285">Flavoprotein</keyword>
<feature type="active site" evidence="19">
    <location>
        <position position="350"/>
    </location>
</feature>
<evidence type="ECO:0000313" key="21">
    <source>
        <dbReference type="EMBL" id="RKF35182.1"/>
    </source>
</evidence>
<dbReference type="Proteomes" id="UP000286402">
    <property type="component" value="Unassembled WGS sequence"/>
</dbReference>
<accession>A0A420FQQ2</accession>
<keyword evidence="16 19" id="KW-0961">Cell wall biogenesis/degradation</keyword>
<gene>
    <name evidence="19" type="primary">murB</name>
    <name evidence="21" type="ORF">BCY89_09665</name>
</gene>
<dbReference type="InterPro" id="IPR016166">
    <property type="entry name" value="FAD-bd_PCMH"/>
</dbReference>
<dbReference type="GO" id="GO:0051301">
    <property type="term" value="P:cell division"/>
    <property type="evidence" value="ECO:0007669"/>
    <property type="project" value="UniProtKB-KW"/>
</dbReference>
<sequence length="354" mass="39721">MLKIADFFEFLKTKVNMKLNIQSNISLKAFNTFGIEEKTNFLIEVNDNETLTEIFKNDIFKENFFVLGAGSNVLFTKAFDGYIIRMTSKGIASKIDGDDVYVTAQAGEIWNDFVWYCIEHNYAGIENMALIPGTVGASPVQNIGAYGTELMYVFHECQAFDTHTGNFATFKKEDCNFSYRDSIFKTAHKGRFIITQVTYKLSRTAHINTTYGAIEAELAKENITNPSIADIATIVSKIRVEKLPDPSTVGNAGSFFKNPVVTASAFEPLQKEYPTIPHYPMPNNETKLAAGWLIEQCGWKGKEYGQAGVWKNQALVLINRQNATGQEIYNLSEQIISDVANKFGIKLEREVNLL</sequence>
<dbReference type="GO" id="GO:0009252">
    <property type="term" value="P:peptidoglycan biosynthetic process"/>
    <property type="evidence" value="ECO:0007669"/>
    <property type="project" value="UniProtKB-UniRule"/>
</dbReference>
<dbReference type="Gene3D" id="3.30.465.10">
    <property type="match status" value="1"/>
</dbReference>
<dbReference type="InterPro" id="IPR016169">
    <property type="entry name" value="FAD-bd_PCMH_sub2"/>
</dbReference>
<name>A0A420FQQ2_9SPHI</name>
<evidence type="ECO:0000256" key="6">
    <source>
        <dbReference type="ARBA" id="ARBA00015188"/>
    </source>
</evidence>
<evidence type="ECO:0000256" key="15">
    <source>
        <dbReference type="ARBA" id="ARBA00023306"/>
    </source>
</evidence>
<comment type="function">
    <text evidence="2 19">Cell wall formation.</text>
</comment>
<keyword evidence="15 19" id="KW-0131">Cell cycle</keyword>
<proteinExistence type="inferred from homology"/>
<comment type="caution">
    <text evidence="21">The sequence shown here is derived from an EMBL/GenBank/DDBJ whole genome shotgun (WGS) entry which is preliminary data.</text>
</comment>
<evidence type="ECO:0000256" key="17">
    <source>
        <dbReference type="ARBA" id="ARBA00031026"/>
    </source>
</evidence>
<dbReference type="Gene3D" id="3.90.78.10">
    <property type="entry name" value="UDP-N-acetylenolpyruvoylglucosamine reductase, C-terminal domain"/>
    <property type="match status" value="1"/>
</dbReference>
<evidence type="ECO:0000256" key="18">
    <source>
        <dbReference type="ARBA" id="ARBA00048914"/>
    </source>
</evidence>
<comment type="similarity">
    <text evidence="19">Belongs to the MurB family.</text>
</comment>
<dbReference type="InterPro" id="IPR016167">
    <property type="entry name" value="FAD-bd_PCMH_sub1"/>
</dbReference>
<dbReference type="UniPathway" id="UPA00219"/>
<dbReference type="AlphaFoldDB" id="A0A420FQQ2"/>
<dbReference type="InterPro" id="IPR036318">
    <property type="entry name" value="FAD-bd_PCMH-like_sf"/>
</dbReference>
<evidence type="ECO:0000256" key="4">
    <source>
        <dbReference type="ARBA" id="ARBA00004752"/>
    </source>
</evidence>
<keyword evidence="10 19" id="KW-0274">FAD</keyword>
<dbReference type="GO" id="GO:0008762">
    <property type="term" value="F:UDP-N-acetylmuramate dehydrogenase activity"/>
    <property type="evidence" value="ECO:0007669"/>
    <property type="project" value="UniProtKB-UniRule"/>
</dbReference>
<keyword evidence="7 19" id="KW-0963">Cytoplasm</keyword>
<evidence type="ECO:0000256" key="16">
    <source>
        <dbReference type="ARBA" id="ARBA00023316"/>
    </source>
</evidence>
<comment type="cofactor">
    <cofactor evidence="1 19">
        <name>FAD</name>
        <dbReference type="ChEBI" id="CHEBI:57692"/>
    </cofactor>
</comment>
<dbReference type="GO" id="GO:0071949">
    <property type="term" value="F:FAD binding"/>
    <property type="evidence" value="ECO:0007669"/>
    <property type="project" value="InterPro"/>
</dbReference>
<comment type="pathway">
    <text evidence="4 19">Cell wall biogenesis; peptidoglycan biosynthesis.</text>
</comment>
<evidence type="ECO:0000256" key="10">
    <source>
        <dbReference type="ARBA" id="ARBA00022827"/>
    </source>
</evidence>
<evidence type="ECO:0000256" key="14">
    <source>
        <dbReference type="ARBA" id="ARBA00023002"/>
    </source>
</evidence>
<evidence type="ECO:0000256" key="5">
    <source>
        <dbReference type="ARBA" id="ARBA00012518"/>
    </source>
</evidence>
<comment type="subcellular location">
    <subcellularLocation>
        <location evidence="3 19">Cytoplasm</location>
    </subcellularLocation>
</comment>
<keyword evidence="13 19" id="KW-0573">Peptidoglycan synthesis</keyword>
<keyword evidence="8 19" id="KW-0132">Cell division</keyword>
<dbReference type="HAMAP" id="MF_00037">
    <property type="entry name" value="MurB"/>
    <property type="match status" value="1"/>
</dbReference>
<keyword evidence="11 19" id="KW-0521">NADP</keyword>
<dbReference type="SUPFAM" id="SSF56194">
    <property type="entry name" value="Uridine diphospho-N-Acetylenolpyruvylglucosamine reductase, MurB, C-terminal domain"/>
    <property type="match status" value="1"/>
</dbReference>
<evidence type="ECO:0000256" key="11">
    <source>
        <dbReference type="ARBA" id="ARBA00022857"/>
    </source>
</evidence>
<dbReference type="Pfam" id="PF01565">
    <property type="entry name" value="FAD_binding_4"/>
    <property type="match status" value="1"/>
</dbReference>
<keyword evidence="22" id="KW-1185">Reference proteome</keyword>
<protein>
    <recommendedName>
        <fullName evidence="6 19">UDP-N-acetylenolpyruvoylglucosamine reductase</fullName>
        <ecNumber evidence="5 19">1.3.1.98</ecNumber>
    </recommendedName>
    <alternativeName>
        <fullName evidence="17 19">UDP-N-acetylmuramate dehydrogenase</fullName>
    </alternativeName>
</protein>